<dbReference type="SUPFAM" id="SSF53383">
    <property type="entry name" value="PLP-dependent transferases"/>
    <property type="match status" value="1"/>
</dbReference>
<reference evidence="6" key="1">
    <citation type="submission" date="2016-10" db="EMBL/GenBank/DDBJ databases">
        <authorList>
            <person name="Varghese N."/>
            <person name="Submissions S."/>
        </authorList>
    </citation>
    <scope>NUCLEOTIDE SEQUENCE [LARGE SCALE GENOMIC DNA]</scope>
    <source>
        <strain evidence="6">CGMCC 1.9108</strain>
    </source>
</reference>
<dbReference type="OrthoDB" id="9801834at2"/>
<keyword evidence="5" id="KW-0808">Transferase</keyword>
<keyword evidence="5" id="KW-0032">Aminotransferase</keyword>
<keyword evidence="3 4" id="KW-0663">Pyridoxal phosphate</keyword>
<dbReference type="Gene3D" id="3.90.1150.10">
    <property type="entry name" value="Aspartate Aminotransferase, domain 1"/>
    <property type="match status" value="1"/>
</dbReference>
<evidence type="ECO:0000313" key="5">
    <source>
        <dbReference type="EMBL" id="SDE44600.1"/>
    </source>
</evidence>
<dbReference type="InterPro" id="IPR015424">
    <property type="entry name" value="PyrdxlP-dep_Trfase"/>
</dbReference>
<sequence length="432" mass="46820">MTPDTQVLLDRRARLLGPNVSLFYDDPVHVVRGQGVWLWDSEGNKYLDCYNNVPHVGHCHPRVVEAIATQAATLNTHTRYLHEGILDYVEALTSTFDAPLKTAILTCTGSEANDIALRMAQAVTGNTGVIATDHTYHGNTMAVSQLSRTNPPPGGYWDNMAFVPAPDSYRPLGGASGSAHALAFAAAVQEQIDALAERGHKLACLIICPYFANEGFPTLEAGWLSPAIEIVRRAGGIVIADEVQPGFGRLGTDFWGHQKAGFQPDVVTLGKPMANGHPVGGVVTSPEIMAAFRERFRYFNTFGGNPVSAAAALATLKVVQDEGLMDNARVIGDYARDGLRSLAARHHCIGDVRGSGLFFGAEMVLDRTQKTPATAFARRVANTMRQRGILLNFLGIHYNTLKIRPPLPFSRENADQLIETLDRVLSETPLAP</sequence>
<comment type="cofactor">
    <cofactor evidence="1">
        <name>pyridoxal 5'-phosphate</name>
        <dbReference type="ChEBI" id="CHEBI:597326"/>
    </cofactor>
</comment>
<dbReference type="PANTHER" id="PTHR45688">
    <property type="match status" value="1"/>
</dbReference>
<dbReference type="Gene3D" id="3.40.640.10">
    <property type="entry name" value="Type I PLP-dependent aspartate aminotransferase-like (Major domain)"/>
    <property type="match status" value="1"/>
</dbReference>
<dbReference type="PROSITE" id="PS00600">
    <property type="entry name" value="AA_TRANSFER_CLASS_3"/>
    <property type="match status" value="1"/>
</dbReference>
<evidence type="ECO:0000256" key="2">
    <source>
        <dbReference type="ARBA" id="ARBA00008954"/>
    </source>
</evidence>
<dbReference type="CDD" id="cd00610">
    <property type="entry name" value="OAT_like"/>
    <property type="match status" value="1"/>
</dbReference>
<dbReference type="Proteomes" id="UP000199628">
    <property type="component" value="Unassembled WGS sequence"/>
</dbReference>
<keyword evidence="6" id="KW-1185">Reference proteome</keyword>
<dbReference type="STRING" id="639004.SAMN04488239_11972"/>
<dbReference type="InterPro" id="IPR005814">
    <property type="entry name" value="Aminotrans_3"/>
</dbReference>
<gene>
    <name evidence="5" type="ORF">SAMN04488239_11972</name>
</gene>
<dbReference type="InterPro" id="IPR015422">
    <property type="entry name" value="PyrdxlP-dep_Trfase_small"/>
</dbReference>
<organism evidence="5 6">
    <name type="scientific">Ruegeria marina</name>
    <dbReference type="NCBI Taxonomy" id="639004"/>
    <lineage>
        <taxon>Bacteria</taxon>
        <taxon>Pseudomonadati</taxon>
        <taxon>Pseudomonadota</taxon>
        <taxon>Alphaproteobacteria</taxon>
        <taxon>Rhodobacterales</taxon>
        <taxon>Roseobacteraceae</taxon>
        <taxon>Ruegeria</taxon>
    </lineage>
</organism>
<dbReference type="PIRSF" id="PIRSF000521">
    <property type="entry name" value="Transaminase_4ab_Lys_Orn"/>
    <property type="match status" value="1"/>
</dbReference>
<proteinExistence type="inferred from homology"/>
<evidence type="ECO:0000256" key="4">
    <source>
        <dbReference type="RuleBase" id="RU003560"/>
    </source>
</evidence>
<evidence type="ECO:0000256" key="3">
    <source>
        <dbReference type="ARBA" id="ARBA00022898"/>
    </source>
</evidence>
<dbReference type="Pfam" id="PF00202">
    <property type="entry name" value="Aminotran_3"/>
    <property type="match status" value="1"/>
</dbReference>
<evidence type="ECO:0000256" key="1">
    <source>
        <dbReference type="ARBA" id="ARBA00001933"/>
    </source>
</evidence>
<evidence type="ECO:0000313" key="6">
    <source>
        <dbReference type="Proteomes" id="UP000199628"/>
    </source>
</evidence>
<dbReference type="AlphaFoldDB" id="A0A1G7D0P5"/>
<dbReference type="RefSeq" id="WP_093036521.1">
    <property type="nucleotide sequence ID" value="NZ_FMZV01000019.1"/>
</dbReference>
<dbReference type="PANTHER" id="PTHR45688:SF13">
    <property type="entry name" value="ALANINE--GLYOXYLATE AMINOTRANSFERASE 2-LIKE"/>
    <property type="match status" value="1"/>
</dbReference>
<comment type="similarity">
    <text evidence="2 4">Belongs to the class-III pyridoxal-phosphate-dependent aminotransferase family.</text>
</comment>
<dbReference type="InterPro" id="IPR015421">
    <property type="entry name" value="PyrdxlP-dep_Trfase_major"/>
</dbReference>
<name>A0A1G7D0P5_9RHOB</name>
<accession>A0A1G7D0P5</accession>
<dbReference type="InterPro" id="IPR049704">
    <property type="entry name" value="Aminotrans_3_PPA_site"/>
</dbReference>
<dbReference type="EMBL" id="FMZV01000019">
    <property type="protein sequence ID" value="SDE44600.1"/>
    <property type="molecule type" value="Genomic_DNA"/>
</dbReference>
<protein>
    <submittedName>
        <fullName evidence="5">4-aminobutyrate aminotransferase</fullName>
    </submittedName>
</protein>
<dbReference type="GO" id="GO:0030170">
    <property type="term" value="F:pyridoxal phosphate binding"/>
    <property type="evidence" value="ECO:0007669"/>
    <property type="project" value="InterPro"/>
</dbReference>
<dbReference type="GO" id="GO:0008483">
    <property type="term" value="F:transaminase activity"/>
    <property type="evidence" value="ECO:0007669"/>
    <property type="project" value="UniProtKB-KW"/>
</dbReference>